<reference evidence="11" key="1">
    <citation type="submission" date="2023-07" db="EMBL/GenBank/DDBJ databases">
        <title>draft genome sequence of fig (Ficus carica).</title>
        <authorList>
            <person name="Takahashi T."/>
            <person name="Nishimura K."/>
        </authorList>
    </citation>
    <scope>NUCLEOTIDE SEQUENCE</scope>
</reference>
<evidence type="ECO:0000313" key="11">
    <source>
        <dbReference type="EMBL" id="GMN57280.1"/>
    </source>
</evidence>
<sequence length="287" mass="32115">MAVSSEAKAEISVPRKWMDMKESNNVTSQRSKVWMEAKTVKKPEQKVPVIYYLSRNGHLEHPHFMVVPLSSPRGLYLKDMISRLSSLRGQGIANMYSWSSKSFVWQDLSEDDFIYPCQGHEYVLKGSQIVEPNSLSFRSFESTGSSFSSSSSSMFSRETNSPGEEYLSTAPPTRRKNQSCGSFDELREYQVYRPKTARELASVSTQTDDKARQRRSSFAEVAEPAEGNGAFGGVESLDGSVEVDRTAENARDCGRTKASTVLMQLIRCGSRIKADEPTKSKDLRGDI</sequence>
<dbReference type="GO" id="GO:2000067">
    <property type="term" value="P:regulation of root morphogenesis"/>
    <property type="evidence" value="ECO:0007669"/>
    <property type="project" value="UniProtKB-ARBA"/>
</dbReference>
<comment type="subcellular location">
    <subcellularLocation>
        <location evidence="1">Cell membrane</location>
        <topology evidence="1">Peripheral membrane protein</topology>
        <orientation evidence="1">Cytoplasmic side</orientation>
    </subcellularLocation>
</comment>
<name>A0AA88DLB6_FICCA</name>
<feature type="compositionally biased region" description="Low complexity" evidence="9">
    <location>
        <begin position="144"/>
        <end position="156"/>
    </location>
</feature>
<organism evidence="11 12">
    <name type="scientific">Ficus carica</name>
    <name type="common">Common fig</name>
    <dbReference type="NCBI Taxonomy" id="3494"/>
    <lineage>
        <taxon>Eukaryota</taxon>
        <taxon>Viridiplantae</taxon>
        <taxon>Streptophyta</taxon>
        <taxon>Embryophyta</taxon>
        <taxon>Tracheophyta</taxon>
        <taxon>Spermatophyta</taxon>
        <taxon>Magnoliopsida</taxon>
        <taxon>eudicotyledons</taxon>
        <taxon>Gunneridae</taxon>
        <taxon>Pentapetalae</taxon>
        <taxon>rosids</taxon>
        <taxon>fabids</taxon>
        <taxon>Rosales</taxon>
        <taxon>Moraceae</taxon>
        <taxon>Ficeae</taxon>
        <taxon>Ficus</taxon>
    </lineage>
</organism>
<dbReference type="PIRSF" id="PIRSF031043">
    <property type="entry name" value="UCP031043"/>
    <property type="match status" value="1"/>
</dbReference>
<dbReference type="Pfam" id="PF06136">
    <property type="entry name" value="SOK"/>
    <property type="match status" value="1"/>
</dbReference>
<comment type="subunit">
    <text evidence="8">Homodimer. Forms long polymer filaments with other SOKs proteins polymers (e.g. SOK1, SOK2, SOK3 and SOK4) crucial for polar localization and biological activity. Binds to ANGUSTIFOLIA (AN).</text>
</comment>
<dbReference type="InterPro" id="IPR021182">
    <property type="entry name" value="SOK_magnoliopsida"/>
</dbReference>
<evidence type="ECO:0000256" key="5">
    <source>
        <dbReference type="ARBA" id="ARBA00023136"/>
    </source>
</evidence>
<evidence type="ECO:0000256" key="6">
    <source>
        <dbReference type="ARBA" id="ARBA00023306"/>
    </source>
</evidence>
<dbReference type="GO" id="GO:0005886">
    <property type="term" value="C:plasma membrane"/>
    <property type="evidence" value="ECO:0007669"/>
    <property type="project" value="UniProtKB-SubCell"/>
</dbReference>
<dbReference type="PANTHER" id="PTHR31083:SF4">
    <property type="entry name" value="PROTEIN SOSEKI 4-RELATED"/>
    <property type="match status" value="1"/>
</dbReference>
<evidence type="ECO:0000313" key="12">
    <source>
        <dbReference type="Proteomes" id="UP001187192"/>
    </source>
</evidence>
<evidence type="ECO:0000256" key="2">
    <source>
        <dbReference type="ARBA" id="ARBA00022473"/>
    </source>
</evidence>
<dbReference type="EMBL" id="BTGU01000069">
    <property type="protein sequence ID" value="GMN57280.1"/>
    <property type="molecule type" value="Genomic_DNA"/>
</dbReference>
<keyword evidence="2" id="KW-0217">Developmental protein</keyword>
<feature type="region of interest" description="Disordered" evidence="9">
    <location>
        <begin position="144"/>
        <end position="180"/>
    </location>
</feature>
<accession>A0AA88DLB6</accession>
<keyword evidence="6" id="KW-0131">Cell cycle</keyword>
<keyword evidence="4" id="KW-0132">Cell division</keyword>
<evidence type="ECO:0000256" key="4">
    <source>
        <dbReference type="ARBA" id="ARBA00022618"/>
    </source>
</evidence>
<dbReference type="InterPro" id="IPR048351">
    <property type="entry name" value="SOK_DIX"/>
</dbReference>
<dbReference type="GO" id="GO:0090708">
    <property type="term" value="P:specification of plant organ axis polarity"/>
    <property type="evidence" value="ECO:0007669"/>
    <property type="project" value="UniProtKB-ARBA"/>
</dbReference>
<evidence type="ECO:0000259" key="10">
    <source>
        <dbReference type="Pfam" id="PF06136"/>
    </source>
</evidence>
<feature type="domain" description="SOSEKI DIX-like" evidence="10">
    <location>
        <begin position="47"/>
        <end position="130"/>
    </location>
</feature>
<dbReference type="Proteomes" id="UP001187192">
    <property type="component" value="Unassembled WGS sequence"/>
</dbReference>
<keyword evidence="5" id="KW-0472">Membrane</keyword>
<proteinExistence type="inferred from homology"/>
<keyword evidence="3" id="KW-1003">Cell membrane</keyword>
<dbReference type="PANTHER" id="PTHR31083">
    <property type="entry name" value="UPSTREAM OF FLC PROTEIN (DUF966)"/>
    <property type="match status" value="1"/>
</dbReference>
<evidence type="ECO:0000256" key="3">
    <source>
        <dbReference type="ARBA" id="ARBA00022475"/>
    </source>
</evidence>
<evidence type="ECO:0000256" key="8">
    <source>
        <dbReference type="ARBA" id="ARBA00046534"/>
    </source>
</evidence>
<keyword evidence="12" id="KW-1185">Reference proteome</keyword>
<evidence type="ECO:0000256" key="7">
    <source>
        <dbReference type="ARBA" id="ARBA00024211"/>
    </source>
</evidence>
<dbReference type="GO" id="GO:0051301">
    <property type="term" value="P:cell division"/>
    <property type="evidence" value="ECO:0007669"/>
    <property type="project" value="UniProtKB-KW"/>
</dbReference>
<dbReference type="InterPro" id="IPR010369">
    <property type="entry name" value="SOK"/>
</dbReference>
<comment type="caution">
    <text evidence="11">The sequence shown here is derived from an EMBL/GenBank/DDBJ whole genome shotgun (WGS) entry which is preliminary data.</text>
</comment>
<feature type="region of interest" description="Disordered" evidence="9">
    <location>
        <begin position="197"/>
        <end position="236"/>
    </location>
</feature>
<comment type="similarity">
    <text evidence="7">Belongs to the SOSEKI family.</text>
</comment>
<protein>
    <recommendedName>
        <fullName evidence="10">SOSEKI DIX-like domain-containing protein</fullName>
    </recommendedName>
</protein>
<dbReference type="GO" id="GO:0051302">
    <property type="term" value="P:regulation of cell division"/>
    <property type="evidence" value="ECO:0007669"/>
    <property type="project" value="UniProtKB-ARBA"/>
</dbReference>
<gene>
    <name evidence="11" type="ORF">TIFTF001_026393</name>
</gene>
<evidence type="ECO:0000256" key="9">
    <source>
        <dbReference type="SAM" id="MobiDB-lite"/>
    </source>
</evidence>
<dbReference type="GO" id="GO:0051258">
    <property type="term" value="P:protein polymerization"/>
    <property type="evidence" value="ECO:0007669"/>
    <property type="project" value="UniProtKB-ARBA"/>
</dbReference>
<dbReference type="AlphaFoldDB" id="A0AA88DLB6"/>
<evidence type="ECO:0000256" key="1">
    <source>
        <dbReference type="ARBA" id="ARBA00004413"/>
    </source>
</evidence>